<sequence>MYYDLYLPFPLPPSQEDTNSKKAKKGKGKAPLPPPAVSRADCWDGLETSARESVAKRIALTGHLGYSVVGCTIAPGEPSNQVLPSPFQIGPPYPSLDPRFASPSGTSPSSSSYGNVPLVQVTRYHIRLDDGKAHCLTAQNTSALRNYDILSVSPTTDKSFQLACTDLSNPGPNQISIITLPLHERAFTFRFNRKQMRQAQRNGVVFELVYSAALFPPTSTPLDVARRFRQNFLSNAREVIRITGGKSVIFSSGPGGSENGLRGCLDIVNLGTLIGMPANLAREAVDKTPKMVLLRARESGWDHFLLFLWSPPSLRSYVLTMLKEARKTFKAIMTMPVLAPPLADADTSMEGTSTGDVLNKRAADDGTKDAVVKRSRVGI</sequence>
<dbReference type="EMBL" id="AMKT01000027">
    <property type="protein sequence ID" value="OXG25761.1"/>
    <property type="molecule type" value="Genomic_DNA"/>
</dbReference>
<comment type="caution">
    <text evidence="5">The sequence shown here is derived from an EMBL/GenBank/DDBJ whole genome shotgun (WGS) entry which is preliminary data.</text>
</comment>
<dbReference type="GO" id="GO:0003723">
    <property type="term" value="F:RNA binding"/>
    <property type="evidence" value="ECO:0007669"/>
    <property type="project" value="TreeGrafter"/>
</dbReference>
<evidence type="ECO:0000256" key="1">
    <source>
        <dbReference type="ARBA" id="ARBA00004123"/>
    </source>
</evidence>
<evidence type="ECO:0000313" key="5">
    <source>
        <dbReference type="EMBL" id="OXG25761.1"/>
    </source>
</evidence>
<evidence type="ECO:0000256" key="3">
    <source>
        <dbReference type="ARBA" id="ARBA00022694"/>
    </source>
</evidence>
<gene>
    <name evidence="5" type="ORF">C361_01721</name>
</gene>
<dbReference type="PANTHER" id="PTHR13031:SF0">
    <property type="entry name" value="RIBONUCLEASE P PROTEIN SUBUNIT P30"/>
    <property type="match status" value="1"/>
</dbReference>
<dbReference type="Gene3D" id="3.20.20.140">
    <property type="entry name" value="Metal-dependent hydrolases"/>
    <property type="match status" value="1"/>
</dbReference>
<evidence type="ECO:0000256" key="2">
    <source>
        <dbReference type="ARBA" id="ARBA00007331"/>
    </source>
</evidence>
<name>A0A854QH65_CRYNE</name>
<dbReference type="GO" id="GO:0008033">
    <property type="term" value="P:tRNA processing"/>
    <property type="evidence" value="ECO:0007669"/>
    <property type="project" value="UniProtKB-KW"/>
</dbReference>
<dbReference type="Proteomes" id="UP000199727">
    <property type="component" value="Unassembled WGS sequence"/>
</dbReference>
<dbReference type="OrthoDB" id="17948at2759"/>
<proteinExistence type="inferred from homology"/>
<organism evidence="5 6">
    <name type="scientific">Cryptococcus neoformans Tu259-1</name>
    <dbReference type="NCBI Taxonomy" id="1230072"/>
    <lineage>
        <taxon>Eukaryota</taxon>
        <taxon>Fungi</taxon>
        <taxon>Dikarya</taxon>
        <taxon>Basidiomycota</taxon>
        <taxon>Agaricomycotina</taxon>
        <taxon>Tremellomycetes</taxon>
        <taxon>Tremellales</taxon>
        <taxon>Cryptococcaceae</taxon>
        <taxon>Cryptococcus</taxon>
        <taxon>Cryptococcus neoformans species complex</taxon>
    </lineage>
</organism>
<dbReference type="AlphaFoldDB" id="A0A854QH65"/>
<keyword evidence="3" id="KW-0819">tRNA processing</keyword>
<dbReference type="InterPro" id="IPR016195">
    <property type="entry name" value="Pol/histidinol_Pase-like"/>
</dbReference>
<protein>
    <submittedName>
        <fullName evidence="5">Uncharacterized protein</fullName>
    </submittedName>
</protein>
<evidence type="ECO:0000256" key="4">
    <source>
        <dbReference type="SAM" id="MobiDB-lite"/>
    </source>
</evidence>
<feature type="region of interest" description="Disordered" evidence="4">
    <location>
        <begin position="1"/>
        <end position="36"/>
    </location>
</feature>
<accession>A0A854QH65</accession>
<dbReference type="InterPro" id="IPR002738">
    <property type="entry name" value="RNase_P_p30"/>
</dbReference>
<dbReference type="PANTHER" id="PTHR13031">
    <property type="entry name" value="RIBONUCLEASE P SUBUNIT P30"/>
    <property type="match status" value="1"/>
</dbReference>
<comment type="similarity">
    <text evidence="2">Belongs to the eukaryotic/archaeal RNase P protein component 3 family.</text>
</comment>
<evidence type="ECO:0000313" key="6">
    <source>
        <dbReference type="Proteomes" id="UP000199727"/>
    </source>
</evidence>
<dbReference type="GO" id="GO:0005655">
    <property type="term" value="C:nucleolar ribonuclease P complex"/>
    <property type="evidence" value="ECO:0007669"/>
    <property type="project" value="TreeGrafter"/>
</dbReference>
<comment type="subcellular location">
    <subcellularLocation>
        <location evidence="1">Nucleus</location>
    </subcellularLocation>
</comment>
<dbReference type="Pfam" id="PF01876">
    <property type="entry name" value="RNase_P_p30"/>
    <property type="match status" value="1"/>
</dbReference>
<dbReference type="SUPFAM" id="SSF89550">
    <property type="entry name" value="PHP domain-like"/>
    <property type="match status" value="1"/>
</dbReference>
<dbReference type="FunFam" id="3.20.20.140:FF:000118">
    <property type="entry name" value="Unplaced genomic scaffold supercont1.4, whole genome shotgun sequence"/>
    <property type="match status" value="1"/>
</dbReference>
<reference evidence="5 6" key="1">
    <citation type="submission" date="2017-06" db="EMBL/GenBank/DDBJ databases">
        <title>Global population genomics of the pathogenic fungus Cryptococcus neoformans var. grubii.</title>
        <authorList>
            <person name="Cuomo C."/>
            <person name="Litvintseva A."/>
            <person name="Chen Y."/>
            <person name="Young S."/>
            <person name="Zeng Q."/>
            <person name="Chapman S."/>
            <person name="Gujja S."/>
            <person name="Saif S."/>
            <person name="Birren B."/>
        </authorList>
    </citation>
    <scope>NUCLEOTIDE SEQUENCE [LARGE SCALE GENOMIC DNA]</scope>
    <source>
        <strain evidence="5 6">Tu259-1</strain>
    </source>
</reference>